<accession>A0A1Y1VRN8</accession>
<dbReference type="GeneID" id="63807419"/>
<dbReference type="STRING" id="61395.A0A1Y1VRN8"/>
<evidence type="ECO:0000313" key="1">
    <source>
        <dbReference type="EMBL" id="ORX63853.1"/>
    </source>
</evidence>
<comment type="caution">
    <text evidence="1">The sequence shown here is derived from an EMBL/GenBank/DDBJ whole genome shotgun (WGS) entry which is preliminary data.</text>
</comment>
<gene>
    <name evidence="1" type="ORF">DL89DRAFT_297995</name>
</gene>
<reference evidence="1 2" key="1">
    <citation type="submission" date="2016-07" db="EMBL/GenBank/DDBJ databases">
        <title>Pervasive Adenine N6-methylation of Active Genes in Fungi.</title>
        <authorList>
            <consortium name="DOE Joint Genome Institute"/>
            <person name="Mondo S.J."/>
            <person name="Dannebaum R.O."/>
            <person name="Kuo R.C."/>
            <person name="Labutti K."/>
            <person name="Haridas S."/>
            <person name="Kuo A."/>
            <person name="Salamov A."/>
            <person name="Ahrendt S.R."/>
            <person name="Lipzen A."/>
            <person name="Sullivan W."/>
            <person name="Andreopoulos W.B."/>
            <person name="Clum A."/>
            <person name="Lindquist E."/>
            <person name="Daum C."/>
            <person name="Ramamoorthy G.K."/>
            <person name="Gryganskyi A."/>
            <person name="Culley D."/>
            <person name="Magnuson J.K."/>
            <person name="James T.Y."/>
            <person name="O'Malley M.A."/>
            <person name="Stajich J.E."/>
            <person name="Spatafora J.W."/>
            <person name="Visel A."/>
            <person name="Grigoriev I.V."/>
        </authorList>
    </citation>
    <scope>NUCLEOTIDE SEQUENCE [LARGE SCALE GENOMIC DNA]</scope>
    <source>
        <strain evidence="1 2">ATCC 12442</strain>
    </source>
</reference>
<dbReference type="Gene3D" id="3.90.226.10">
    <property type="entry name" value="2-enoyl-CoA Hydratase, Chain A, domain 1"/>
    <property type="match status" value="1"/>
</dbReference>
<dbReference type="PANTHER" id="PTHR45728">
    <property type="entry name" value="ACETYL-COA CARBOXYLASE, ISOFORM A"/>
    <property type="match status" value="1"/>
</dbReference>
<dbReference type="PANTHER" id="PTHR45728:SF3">
    <property type="entry name" value="ACETYL-COA CARBOXYLASE"/>
    <property type="match status" value="1"/>
</dbReference>
<protein>
    <submittedName>
        <fullName evidence="1">Uncharacterized protein</fullName>
    </submittedName>
</protein>
<dbReference type="AlphaFoldDB" id="A0A1Y1VRN8"/>
<dbReference type="SUPFAM" id="SSF52096">
    <property type="entry name" value="ClpP/crotonase"/>
    <property type="match status" value="1"/>
</dbReference>
<dbReference type="InterPro" id="IPR029045">
    <property type="entry name" value="ClpP/crotonase-like_dom_sf"/>
</dbReference>
<dbReference type="Proteomes" id="UP000193922">
    <property type="component" value="Unassembled WGS sequence"/>
</dbReference>
<proteinExistence type="predicted"/>
<keyword evidence="2" id="KW-1185">Reference proteome</keyword>
<dbReference type="EMBL" id="MCFD01000148">
    <property type="protein sequence ID" value="ORX63853.1"/>
    <property type="molecule type" value="Genomic_DNA"/>
</dbReference>
<organism evidence="1 2">
    <name type="scientific">Linderina pennispora</name>
    <dbReference type="NCBI Taxonomy" id="61395"/>
    <lineage>
        <taxon>Eukaryota</taxon>
        <taxon>Fungi</taxon>
        <taxon>Fungi incertae sedis</taxon>
        <taxon>Zoopagomycota</taxon>
        <taxon>Kickxellomycotina</taxon>
        <taxon>Kickxellomycetes</taxon>
        <taxon>Kickxellales</taxon>
        <taxon>Kickxellaceae</taxon>
        <taxon>Linderina</taxon>
    </lineage>
</organism>
<dbReference type="GO" id="GO:0003989">
    <property type="term" value="F:acetyl-CoA carboxylase activity"/>
    <property type="evidence" value="ECO:0007669"/>
    <property type="project" value="InterPro"/>
</dbReference>
<dbReference type="OrthoDB" id="14612at2759"/>
<sequence length="120" mass="13827">MVAKGVVRKELQWKHARTFFYFRLKRRLAEEYLLRDMAKTSPDMDREEQKAILQAWFEQSNSEAYDDDRALMRAWKAQVEAANVAANVAGATDDALLAALQQLSPERRKQLLPSSPSEKN</sequence>
<dbReference type="InterPro" id="IPR049076">
    <property type="entry name" value="ACCA"/>
</dbReference>
<evidence type="ECO:0000313" key="2">
    <source>
        <dbReference type="Proteomes" id="UP000193922"/>
    </source>
</evidence>
<dbReference type="RefSeq" id="XP_040739081.1">
    <property type="nucleotide sequence ID" value="XM_040890771.1"/>
</dbReference>
<name>A0A1Y1VRN8_9FUNG</name>
<dbReference type="GO" id="GO:0006633">
    <property type="term" value="P:fatty acid biosynthetic process"/>
    <property type="evidence" value="ECO:0007669"/>
    <property type="project" value="TreeGrafter"/>
</dbReference>